<feature type="region of interest" description="Disordered" evidence="2">
    <location>
        <begin position="859"/>
        <end position="878"/>
    </location>
</feature>
<protein>
    <submittedName>
        <fullName evidence="4">Retinoic acid induced 16-like protein-domain-containing protein</fullName>
    </submittedName>
</protein>
<feature type="compositionally biased region" description="Low complexity" evidence="2">
    <location>
        <begin position="867"/>
        <end position="878"/>
    </location>
</feature>
<reference evidence="4 5" key="1">
    <citation type="submission" date="2019-03" db="EMBL/GenBank/DDBJ databases">
        <title>Rhodosporidium diobovatum UCD-FST 08-225 genome sequencing, assembly, and annotation.</title>
        <authorList>
            <person name="Fakankun I.U."/>
            <person name="Fristensky B."/>
            <person name="Levin D.B."/>
        </authorList>
    </citation>
    <scope>NUCLEOTIDE SEQUENCE [LARGE SCALE GENOMIC DNA]</scope>
    <source>
        <strain evidence="4 5">UCD-FST 08-225</strain>
    </source>
</reference>
<dbReference type="Proteomes" id="UP000311382">
    <property type="component" value="Unassembled WGS sequence"/>
</dbReference>
<feature type="region of interest" description="Disordered" evidence="2">
    <location>
        <begin position="944"/>
        <end position="1012"/>
    </location>
</feature>
<evidence type="ECO:0000313" key="4">
    <source>
        <dbReference type="EMBL" id="TNY19581.1"/>
    </source>
</evidence>
<feature type="region of interest" description="Disordered" evidence="2">
    <location>
        <begin position="817"/>
        <end position="852"/>
    </location>
</feature>
<evidence type="ECO:0000313" key="5">
    <source>
        <dbReference type="Proteomes" id="UP000311382"/>
    </source>
</evidence>
<dbReference type="Pfam" id="PF10257">
    <property type="entry name" value="RAI16-like"/>
    <property type="match status" value="1"/>
</dbReference>
<feature type="compositionally biased region" description="Low complexity" evidence="2">
    <location>
        <begin position="510"/>
        <end position="527"/>
    </location>
</feature>
<evidence type="ECO:0000256" key="1">
    <source>
        <dbReference type="ARBA" id="ARBA00024336"/>
    </source>
</evidence>
<dbReference type="Pfam" id="PF19311">
    <property type="entry name" value="KELAA"/>
    <property type="match status" value="1"/>
</dbReference>
<evidence type="ECO:0000256" key="2">
    <source>
        <dbReference type="SAM" id="MobiDB-lite"/>
    </source>
</evidence>
<feature type="region of interest" description="Disordered" evidence="2">
    <location>
        <begin position="622"/>
        <end position="671"/>
    </location>
</feature>
<sequence length="1108" mass="117405">MWSRVAKLASPAPRKPAAPAQRSPASVTASLNELEAILGDSSSATPGAVAHILAQLLGALKAGAAEAESAGVLPEGLEHLLREGSLGTLVDRVEHEAALREELVRWYGRAIIELDEGWLSHSAVNRPLVRLLRRCVDEDGGLDRTEELAVVQVMCTVAERIKTRPELLAIFFREKAPRFANKDVVLNRPVPLTAIPEPPASPTLSQATMSDVSLPFAASHGSTASPRRRAEHDFLLFSYLLRFVHREGEIGDSAREGVLSLVDVALGYPALYNPSLNASGALSPTPTAPAAAREAVLAFAEYLLDSDFADVLGAGLGALYGLLPTKLVVRADSAAASGTATGDAQVAGGMVLGGMGALHDDEAGAEAAERRREEEELRLRGEGYGITGTAEFREGLDGFLKLVEFTRDVLRRSTDGLAHSEKDDGDDARQQQLVMSALTGAILSAVRELFLQSVLYPSILECSETDGSAVAVLTYIDALLDVLPEGTKLEAAVLGYLLAEEGAADESSLAARRPGPRHASSSSSSPPQLSKMKRRKSSALLLVERTAPPQQGSDYYDSLGRFSLRDLLISHVDSTSAPTSAAALKLLQTLLTRHDRWSMALLDPVLDESATNFPITLRAAAPSLSDDDDTSDDEALYSYPTSPADDESDSDEFVYPTSRGDPSTPRAARPSAFARTPAAVLRPLLGLPLPSTPSVALHLDLLDTLLSLVGTIDPTYRQMRSAGGGSEMATTGFANYLRDAEASLAGELGFRLAKTGYRHKLRPNAELVALLIESLASFFSHSPDVNLALTGVLASLALSPYRSLEGWLLPVGNLRKAAAPPASPRPRRGSARSPRSDDGDDRSDDYEVDERSRHAALLSPHPASHFASGPSATAPPSATRAALATSDSLLSTLKALAESIEQYRRAIPRFDEYLAERRKGLFFADNLAEALEGDELGAALDENAFARPTPPPTLSPPLAETPPRQQAPRASQLRRSASDESLAPASPSPRGGLAPPPRAAAGTEGQGPASPFAAHYRETGAITVTPVVVASPAAARVRDDDADEREGPGSGPPDSPTRRLGAVPSGATAVSLSTILDNVIVLEEFVKEVAAIVYVRRAVGIDAVRFVE</sequence>
<feature type="region of interest" description="Disordered" evidence="2">
    <location>
        <begin position="1035"/>
        <end position="1063"/>
    </location>
</feature>
<dbReference type="PANTHER" id="PTHR21705">
    <property type="entry name" value="RAI16 PROTEIN-RELATED"/>
    <property type="match status" value="1"/>
</dbReference>
<comment type="similarity">
    <text evidence="1">Belongs to the FHIP family.</text>
</comment>
<dbReference type="InterPro" id="IPR045669">
    <property type="entry name" value="FHIP_C"/>
</dbReference>
<feature type="compositionally biased region" description="Acidic residues" evidence="2">
    <location>
        <begin position="625"/>
        <end position="635"/>
    </location>
</feature>
<dbReference type="EMBL" id="SOZI01000091">
    <property type="protein sequence ID" value="TNY19581.1"/>
    <property type="molecule type" value="Genomic_DNA"/>
</dbReference>
<comment type="caution">
    <text evidence="4">The sequence shown here is derived from an EMBL/GenBank/DDBJ whole genome shotgun (WGS) entry which is preliminary data.</text>
</comment>
<proteinExistence type="inferred from homology"/>
<dbReference type="Pfam" id="PF19314">
    <property type="entry name" value="DUF5917"/>
    <property type="match status" value="1"/>
</dbReference>
<feature type="compositionally biased region" description="Low complexity" evidence="2">
    <location>
        <begin position="983"/>
        <end position="993"/>
    </location>
</feature>
<dbReference type="AlphaFoldDB" id="A0A5C5FV71"/>
<gene>
    <name evidence="4" type="ORF">DMC30DRAFT_353702</name>
</gene>
<evidence type="ECO:0000259" key="3">
    <source>
        <dbReference type="Pfam" id="PF19314"/>
    </source>
</evidence>
<feature type="region of interest" description="Disordered" evidence="2">
    <location>
        <begin position="507"/>
        <end position="533"/>
    </location>
</feature>
<keyword evidence="5" id="KW-1185">Reference proteome</keyword>
<name>A0A5C5FV71_9BASI</name>
<dbReference type="STRING" id="5288.A0A5C5FV71"/>
<dbReference type="InterPro" id="IPR019384">
    <property type="entry name" value="FHIP"/>
</dbReference>
<dbReference type="OrthoDB" id="5350595at2759"/>
<organism evidence="4 5">
    <name type="scientific">Rhodotorula diobovata</name>
    <dbReference type="NCBI Taxonomy" id="5288"/>
    <lineage>
        <taxon>Eukaryota</taxon>
        <taxon>Fungi</taxon>
        <taxon>Dikarya</taxon>
        <taxon>Basidiomycota</taxon>
        <taxon>Pucciniomycotina</taxon>
        <taxon>Microbotryomycetes</taxon>
        <taxon>Sporidiobolales</taxon>
        <taxon>Sporidiobolaceae</taxon>
        <taxon>Rhodotorula</taxon>
    </lineage>
</organism>
<feature type="compositionally biased region" description="Acidic residues" evidence="2">
    <location>
        <begin position="838"/>
        <end position="848"/>
    </location>
</feature>
<dbReference type="InterPro" id="IPR045668">
    <property type="entry name" value="FHIP_KELAA_motif"/>
</dbReference>
<feature type="region of interest" description="Disordered" evidence="2">
    <location>
        <begin position="1"/>
        <end position="24"/>
    </location>
</feature>
<accession>A0A5C5FV71</accession>
<dbReference type="PANTHER" id="PTHR21705:SF11">
    <property type="entry name" value="FHIP FAMILY PROTEIN CG3558"/>
    <property type="match status" value="1"/>
</dbReference>
<feature type="domain" description="FHF complex subunit HOOK-interacting protein C-terminal" evidence="3">
    <location>
        <begin position="768"/>
        <end position="809"/>
    </location>
</feature>